<keyword evidence="3" id="KW-0732">Signal</keyword>
<keyword evidence="2" id="KW-0812">Transmembrane</keyword>
<proteinExistence type="predicted"/>
<dbReference type="EMBL" id="CP000393">
    <property type="protein sequence ID" value="ABG50543.1"/>
    <property type="molecule type" value="Genomic_DNA"/>
</dbReference>
<protein>
    <submittedName>
        <fullName evidence="4">Uncharacterized protein</fullName>
    </submittedName>
</protein>
<feature type="transmembrane region" description="Helical" evidence="2">
    <location>
        <begin position="277"/>
        <end position="297"/>
    </location>
</feature>
<keyword evidence="2" id="KW-1133">Transmembrane helix</keyword>
<feature type="signal peptide" evidence="3">
    <location>
        <begin position="1"/>
        <end position="27"/>
    </location>
</feature>
<feature type="coiled-coil region" evidence="1">
    <location>
        <begin position="223"/>
        <end position="271"/>
    </location>
</feature>
<dbReference type="HOGENOM" id="CLU_032216_0_0_3"/>
<evidence type="ECO:0000256" key="1">
    <source>
        <dbReference type="SAM" id="Coils"/>
    </source>
</evidence>
<dbReference type="STRING" id="203124.Tery_1185"/>
<keyword evidence="1" id="KW-0175">Coiled coil</keyword>
<evidence type="ECO:0000313" key="4">
    <source>
        <dbReference type="EMBL" id="ABG50543.1"/>
    </source>
</evidence>
<keyword evidence="2" id="KW-0472">Membrane</keyword>
<dbReference type="PROSITE" id="PS51257">
    <property type="entry name" value="PROKAR_LIPOPROTEIN"/>
    <property type="match status" value="1"/>
</dbReference>
<accession>Q116N1</accession>
<evidence type="ECO:0000256" key="3">
    <source>
        <dbReference type="SAM" id="SignalP"/>
    </source>
</evidence>
<feature type="coiled-coil region" evidence="1">
    <location>
        <begin position="99"/>
        <end position="146"/>
    </location>
</feature>
<dbReference type="eggNOG" id="COG4372">
    <property type="taxonomic scope" value="Bacteria"/>
</dbReference>
<dbReference type="AlphaFoldDB" id="Q116N1"/>
<dbReference type="KEGG" id="ter:Tery_1185"/>
<feature type="chain" id="PRO_5004179954" evidence="3">
    <location>
        <begin position="28"/>
        <end position="597"/>
    </location>
</feature>
<reference evidence="4" key="1">
    <citation type="submission" date="2006-06" db="EMBL/GenBank/DDBJ databases">
        <title>Complete sequence of Trichodesmium erythraeum IMS101.</title>
        <authorList>
            <consortium name="US DOE Joint Genome Institute"/>
            <person name="Copeland A."/>
            <person name="Lucas S."/>
            <person name="Lapidus A."/>
            <person name="Barry K."/>
            <person name="Detter J.C."/>
            <person name="Glavina del Rio T."/>
            <person name="Hammon N."/>
            <person name="Israni S."/>
            <person name="Dalin E."/>
            <person name="Tice H."/>
            <person name="Pitluck S."/>
            <person name="Kiss H."/>
            <person name="Munk A.C."/>
            <person name="Brettin T."/>
            <person name="Bruce D."/>
            <person name="Han C."/>
            <person name="Tapia R."/>
            <person name="Gilna P."/>
            <person name="Schmutz J."/>
            <person name="Larimer F."/>
            <person name="Land M."/>
            <person name="Hauser L."/>
            <person name="Kyrpides N."/>
            <person name="Kim E."/>
            <person name="Richardson P."/>
        </authorList>
    </citation>
    <scope>NUCLEOTIDE SEQUENCE [LARGE SCALE GENOMIC DNA]</scope>
    <source>
        <strain evidence="4">IMS101</strain>
    </source>
</reference>
<gene>
    <name evidence="4" type="ordered locus">Tery_1185</name>
</gene>
<name>Q116N1_TRIEI</name>
<evidence type="ECO:0000256" key="2">
    <source>
        <dbReference type="SAM" id="Phobius"/>
    </source>
</evidence>
<sequence>MWKSIYSWKSTYSLLLSLVLMSGSLVACVQTDPNTILTSPSITSSPLNPDQGNLDQENLKNSFDDIQKTNDEFQTLLDDFIKDIAAVREGSKNRESVNSSKVNEKLIQLEEKVNTYKNQISQIRNQENLEQNFNSINQNISNIKEITEKLKGGLGKDKIGEVQLNLQIITNPEVSYFGRLGPDTQSKINESLTENSKQLKAKIIDLGQVTGLPSSVTLDKDDDKELARKIADLEARNNELAAIAKKNEEEIKNLNSEKQEIYNQLNQFQSRLKLETFVVIIVLVIAVFLSGLCVYIWQDWRRIKLLLKRYNKAYTNTKQPNNGVNQTGDLDTQELVYEVDDKVEDAYDKLEKMSKIWENEAKKIQSQIYYLQQNQQVKTPGNNVDNRKLIVQVVNEKIGEIYRQLQQEIDQRWDIESRNLQNQINQLQQNQKLRTSDNVAGVHRESRITTNHLTSQVTPVPQMNPQIPTHQYFGSSDLQLISMYQHDARSLLKNAIEVSETEQSIDQRRLGGGQGAILQKVRRGNYCILNEGGVDYMVPKNNIKINEHSLETVKNLFECQGYRSGYSGFQLIKPARVSAISRGETWQLVELGVLQFY</sequence>
<organism evidence="4">
    <name type="scientific">Trichodesmium erythraeum (strain IMS101)</name>
    <dbReference type="NCBI Taxonomy" id="203124"/>
    <lineage>
        <taxon>Bacteria</taxon>
        <taxon>Bacillati</taxon>
        <taxon>Cyanobacteriota</taxon>
        <taxon>Cyanophyceae</taxon>
        <taxon>Oscillatoriophycideae</taxon>
        <taxon>Oscillatoriales</taxon>
        <taxon>Microcoleaceae</taxon>
        <taxon>Trichodesmium</taxon>
    </lineage>
</organism>